<accession>A0A2B4S2A0</accession>
<comment type="caution">
    <text evidence="11">The sequence shown here is derived from an EMBL/GenBank/DDBJ whole genome shotgun (WGS) entry which is preliminary data.</text>
</comment>
<evidence type="ECO:0000313" key="11">
    <source>
        <dbReference type="EMBL" id="PFX22707.1"/>
    </source>
</evidence>
<dbReference type="Proteomes" id="UP000225706">
    <property type="component" value="Unassembled WGS sequence"/>
</dbReference>
<dbReference type="Gene3D" id="1.10.290.10">
    <property type="entry name" value="Topoisomerase I, domain 4"/>
    <property type="match status" value="1"/>
</dbReference>
<dbReference type="InterPro" id="IPR013824">
    <property type="entry name" value="Topo_IA_cen_sub1"/>
</dbReference>
<dbReference type="GO" id="GO:0006281">
    <property type="term" value="P:DNA repair"/>
    <property type="evidence" value="ECO:0007669"/>
    <property type="project" value="TreeGrafter"/>
</dbReference>
<evidence type="ECO:0000256" key="2">
    <source>
        <dbReference type="ARBA" id="ARBA00009446"/>
    </source>
</evidence>
<dbReference type="EC" id="5.6.2.1" evidence="3 7"/>
<feature type="domain" description="Toprim" evidence="9">
    <location>
        <begin position="44"/>
        <end position="192"/>
    </location>
</feature>
<dbReference type="InterPro" id="IPR006171">
    <property type="entry name" value="TOPRIM_dom"/>
</dbReference>
<dbReference type="Gene3D" id="2.70.20.10">
    <property type="entry name" value="Topoisomerase I, domain 3"/>
    <property type="match status" value="1"/>
</dbReference>
<organism evidence="11 12">
    <name type="scientific">Stylophora pistillata</name>
    <name type="common">Smooth cauliflower coral</name>
    <dbReference type="NCBI Taxonomy" id="50429"/>
    <lineage>
        <taxon>Eukaryota</taxon>
        <taxon>Metazoa</taxon>
        <taxon>Cnidaria</taxon>
        <taxon>Anthozoa</taxon>
        <taxon>Hexacorallia</taxon>
        <taxon>Scleractinia</taxon>
        <taxon>Astrocoeniina</taxon>
        <taxon>Pocilloporidae</taxon>
        <taxon>Stylophora</taxon>
    </lineage>
</organism>
<evidence type="ECO:0000259" key="9">
    <source>
        <dbReference type="PROSITE" id="PS50880"/>
    </source>
</evidence>
<gene>
    <name evidence="11" type="primary">Top3b</name>
    <name evidence="11" type="ORF">AWC38_SpisGene12768</name>
</gene>
<dbReference type="FunFam" id="1.10.290.10:FF:000001">
    <property type="entry name" value="DNA topoisomerase"/>
    <property type="match status" value="1"/>
</dbReference>
<evidence type="ECO:0000256" key="5">
    <source>
        <dbReference type="ARBA" id="ARBA00023125"/>
    </source>
</evidence>
<dbReference type="InterPro" id="IPR013825">
    <property type="entry name" value="Topo_IA_cen_sub2"/>
</dbReference>
<dbReference type="PROSITE" id="PS00396">
    <property type="entry name" value="TOPO_IA_1"/>
    <property type="match status" value="1"/>
</dbReference>
<evidence type="ECO:0000259" key="10">
    <source>
        <dbReference type="PROSITE" id="PS52039"/>
    </source>
</evidence>
<evidence type="ECO:0000256" key="3">
    <source>
        <dbReference type="ARBA" id="ARBA00012891"/>
    </source>
</evidence>
<dbReference type="Pfam" id="PF01751">
    <property type="entry name" value="Toprim"/>
    <property type="match status" value="1"/>
</dbReference>
<evidence type="ECO:0000256" key="1">
    <source>
        <dbReference type="ARBA" id="ARBA00000213"/>
    </source>
</evidence>
<dbReference type="InterPro" id="IPR034144">
    <property type="entry name" value="TOPRIM_TopoIII"/>
</dbReference>
<sequence>MCLLLKPLRGALIATWRNVKNFICVEYLEASFAAHKHLRATMKTVLMVAEKPSLAQSIAKFLSKGQMKTRKGLNGACSVHEYEGQFNKEPVKFKMTSVCGHVMTLDFHHKFNNWDTVNPQELFTATTLKKEANEKLQMPRFLQQEGKGVDYIVLWLDCDKEGENICFEVLDCVRPVMSRRSGNKNVFRAKFSAITETDICSAMHRLSEPNMNEARSVDARQELDLRIGCAFTRFQTKYFQGKYGDLDSGLISYGPCQTPTLGFCVERHDQIQSFKPEPYWVLKTHVLHPSGQTLQLDWDRVRLFDKEVAVMFQKAVKSSRSATVVGVSKKEKSKQRPIALNTIEMLRMASSGLNMGPQHCMQIAERLYTQGYISYPRTETTHYPENFDLRGTLRQQQTNSSWGSSVRELLEQGINKPRKGHDAGDHPPITPMKPASEAELGGDAWRLYELITRSFIASVSYDCKYLQTTVKFSIEQEAFSFTGKAVTNPGFTSVMDWQAISSDERMPHCQQNESYEIAEVKLEERQTSPPDYLTESELISLMEKHGIGTDASISVHINNICERNYVQVLSGRKLQPTPLGIVLVHGYQKIDPQLVQPTMRSAVEQQLNLIAVGKAEFDSVLQHAIGIFTSKFVYFVQTITSMDELFEVSFTPLKDTGKALSRCGKCNRYMKYISAKPTRLHCANCDETYSLPQNGSIKLYKELKCPLDDFELVLWSTGGRGKSTLVCPYCYNHPPFSEMRKGMGCNQCTHPTCAHSEVSLGIADCTECDDGSLVLDPTSAPKWKLACNRCNLVVHVFEDAFRVSATDQECECGTTLLNINFNRTKSPLPENTTQHVGCLFCDPLLSPLVKMSHAASKHPMYRGGRGRGGRRGRGMIKKEFDQVV</sequence>
<keyword evidence="12" id="KW-1185">Reference proteome</keyword>
<evidence type="ECO:0000256" key="8">
    <source>
        <dbReference type="SAM" id="MobiDB-lite"/>
    </source>
</evidence>
<keyword evidence="6 7" id="KW-0413">Isomerase</keyword>
<dbReference type="GO" id="GO:0006310">
    <property type="term" value="P:DNA recombination"/>
    <property type="evidence" value="ECO:0007669"/>
    <property type="project" value="TreeGrafter"/>
</dbReference>
<dbReference type="SMART" id="SM00436">
    <property type="entry name" value="TOP1Bc"/>
    <property type="match status" value="1"/>
</dbReference>
<dbReference type="FunFam" id="3.40.50.140:FF:000002">
    <property type="entry name" value="DNA topoisomerase"/>
    <property type="match status" value="1"/>
</dbReference>
<dbReference type="InterPro" id="IPR003602">
    <property type="entry name" value="Topo_IA_DNA-bd_dom"/>
</dbReference>
<dbReference type="STRING" id="50429.A0A2B4S2A0"/>
<keyword evidence="4 7" id="KW-0799">Topoisomerase</keyword>
<dbReference type="CDD" id="cd03362">
    <property type="entry name" value="TOPRIM_TopoIA_TopoIII"/>
    <property type="match status" value="1"/>
</dbReference>
<evidence type="ECO:0000313" key="12">
    <source>
        <dbReference type="Proteomes" id="UP000225706"/>
    </source>
</evidence>
<comment type="catalytic activity">
    <reaction evidence="1 7">
        <text>ATP-independent breakage of single-stranded DNA, followed by passage and rejoining.</text>
        <dbReference type="EC" id="5.6.2.1"/>
    </reaction>
</comment>
<evidence type="ECO:0000256" key="6">
    <source>
        <dbReference type="ARBA" id="ARBA00023235"/>
    </source>
</evidence>
<dbReference type="InterPro" id="IPR023405">
    <property type="entry name" value="Topo_IA_core_domain"/>
</dbReference>
<evidence type="ECO:0000256" key="4">
    <source>
        <dbReference type="ARBA" id="ARBA00023029"/>
    </source>
</evidence>
<dbReference type="PROSITE" id="PS50880">
    <property type="entry name" value="TOPRIM"/>
    <property type="match status" value="1"/>
</dbReference>
<dbReference type="SMART" id="SM00493">
    <property type="entry name" value="TOPRIM"/>
    <property type="match status" value="1"/>
</dbReference>
<name>A0A2B4S2A0_STYPI</name>
<evidence type="ECO:0000256" key="7">
    <source>
        <dbReference type="RuleBase" id="RU362092"/>
    </source>
</evidence>
<dbReference type="InterPro" id="IPR023406">
    <property type="entry name" value="Topo_IA_AS"/>
</dbReference>
<dbReference type="GO" id="GO:0003677">
    <property type="term" value="F:DNA binding"/>
    <property type="evidence" value="ECO:0007669"/>
    <property type="project" value="UniProtKB-KW"/>
</dbReference>
<dbReference type="SMART" id="SM00437">
    <property type="entry name" value="TOP1Ac"/>
    <property type="match status" value="1"/>
</dbReference>
<dbReference type="InterPro" id="IPR000380">
    <property type="entry name" value="Topo_IA"/>
</dbReference>
<dbReference type="OrthoDB" id="430051at2759"/>
<dbReference type="InterPro" id="IPR003601">
    <property type="entry name" value="Topo_IA_2"/>
</dbReference>
<dbReference type="EMBL" id="LSMT01000232">
    <property type="protein sequence ID" value="PFX22707.1"/>
    <property type="molecule type" value="Genomic_DNA"/>
</dbReference>
<dbReference type="GO" id="GO:0003917">
    <property type="term" value="F:DNA topoisomerase type I (single strand cut, ATP-independent) activity"/>
    <property type="evidence" value="ECO:0007669"/>
    <property type="project" value="UniProtKB-EC"/>
</dbReference>
<dbReference type="SUPFAM" id="SSF56712">
    <property type="entry name" value="Prokaryotic type I DNA topoisomerase"/>
    <property type="match status" value="1"/>
</dbReference>
<comment type="similarity">
    <text evidence="2 7">Belongs to the type IA topoisomerase family.</text>
</comment>
<dbReference type="Pfam" id="PF23546">
    <property type="entry name" value="Zn_ribbon_TOP3B"/>
    <property type="match status" value="1"/>
</dbReference>
<dbReference type="InterPro" id="IPR013826">
    <property type="entry name" value="Topo_IA_cen_sub3"/>
</dbReference>
<dbReference type="PROSITE" id="PS52039">
    <property type="entry name" value="TOPO_IA_2"/>
    <property type="match status" value="1"/>
</dbReference>
<proteinExistence type="inferred from homology"/>
<dbReference type="Pfam" id="PF01131">
    <property type="entry name" value="Topoisom_bac"/>
    <property type="match status" value="1"/>
</dbReference>
<feature type="domain" description="Topo IA-type catalytic" evidence="10">
    <location>
        <begin position="210"/>
        <end position="633"/>
    </location>
</feature>
<dbReference type="InterPro" id="IPR013497">
    <property type="entry name" value="Topo_IA_cen"/>
</dbReference>
<dbReference type="CDD" id="cd00186">
    <property type="entry name" value="TOP1Ac"/>
    <property type="match status" value="1"/>
</dbReference>
<dbReference type="GO" id="GO:0006265">
    <property type="term" value="P:DNA topological change"/>
    <property type="evidence" value="ECO:0007669"/>
    <property type="project" value="InterPro"/>
</dbReference>
<keyword evidence="5 7" id="KW-0238">DNA-binding</keyword>
<protein>
    <recommendedName>
        <fullName evidence="3 7">DNA topoisomerase</fullName>
        <ecNumber evidence="3 7">5.6.2.1</ecNumber>
    </recommendedName>
</protein>
<dbReference type="PANTHER" id="PTHR11390:SF20">
    <property type="entry name" value="DNA TOPOISOMERASE 3-BETA-1"/>
    <property type="match status" value="1"/>
</dbReference>
<dbReference type="PANTHER" id="PTHR11390">
    <property type="entry name" value="PROKARYOTIC DNA TOPOISOMERASE"/>
    <property type="match status" value="1"/>
</dbReference>
<dbReference type="PRINTS" id="PR00417">
    <property type="entry name" value="PRTPISMRASEI"/>
</dbReference>
<dbReference type="AlphaFoldDB" id="A0A2B4S2A0"/>
<comment type="function">
    <text evidence="7">Introduces a single-strand break via transesterification at a target site in duplex DNA. Releases the supercoiling and torsional tension of DNA introduced during the DNA replication and transcription by transiently cleaving and rejoining one strand of the DNA duplex. The scissile phosphodiester is attacked by the catalytic tyrosine of the enzyme, resulting in the formation of a DNA-(5'-phosphotyrosyl)-enzyme intermediate and the expulsion of a 3'-OH DNA strand.</text>
</comment>
<dbReference type="InterPro" id="IPR056452">
    <property type="entry name" value="Zn_ribbon_TOP3B"/>
</dbReference>
<dbReference type="Gene3D" id="3.40.50.140">
    <property type="match status" value="1"/>
</dbReference>
<feature type="region of interest" description="Disordered" evidence="8">
    <location>
        <begin position="416"/>
        <end position="436"/>
    </location>
</feature>
<reference evidence="12" key="1">
    <citation type="journal article" date="2017" name="bioRxiv">
        <title>Comparative analysis of the genomes of Stylophora pistillata and Acropora digitifera provides evidence for extensive differences between species of corals.</title>
        <authorList>
            <person name="Voolstra C.R."/>
            <person name="Li Y."/>
            <person name="Liew Y.J."/>
            <person name="Baumgarten S."/>
            <person name="Zoccola D."/>
            <person name="Flot J.-F."/>
            <person name="Tambutte S."/>
            <person name="Allemand D."/>
            <person name="Aranda M."/>
        </authorList>
    </citation>
    <scope>NUCLEOTIDE SEQUENCE [LARGE SCALE GENOMIC DNA]</scope>
</reference>
<dbReference type="Gene3D" id="1.10.460.10">
    <property type="entry name" value="Topoisomerase I, domain 2"/>
    <property type="match status" value="1"/>
</dbReference>
<dbReference type="GO" id="GO:0005634">
    <property type="term" value="C:nucleus"/>
    <property type="evidence" value="ECO:0007669"/>
    <property type="project" value="TreeGrafter"/>
</dbReference>